<dbReference type="InterPro" id="IPR029510">
    <property type="entry name" value="Ald_DH_CS_GLU"/>
</dbReference>
<comment type="caution">
    <text evidence="6">The sequence shown here is derived from an EMBL/GenBank/DDBJ whole genome shotgun (WGS) entry which is preliminary data.</text>
</comment>
<keyword evidence="2 4" id="KW-0560">Oxidoreductase</keyword>
<evidence type="ECO:0000313" key="6">
    <source>
        <dbReference type="EMBL" id="KSZ56706.1"/>
    </source>
</evidence>
<dbReference type="InterPro" id="IPR015590">
    <property type="entry name" value="Aldehyde_DH_dom"/>
</dbReference>
<dbReference type="InterPro" id="IPR016163">
    <property type="entry name" value="Ald_DH_C"/>
</dbReference>
<evidence type="ECO:0000256" key="2">
    <source>
        <dbReference type="ARBA" id="ARBA00023002"/>
    </source>
</evidence>
<dbReference type="AlphaFoldDB" id="A0A0V9UF88"/>
<reference evidence="6 7" key="2">
    <citation type="journal article" date="2016" name="Genome Announc.">
        <title>Draft Genome Sequence of a Versatile Hydrocarbon-Degrading Bacterium, Rhodococcus pyridinivorans Strain KG-16, Collected from Oil Fields in India.</title>
        <authorList>
            <person name="Aggarwal R.K."/>
            <person name="Dawar C."/>
            <person name="Phanindranath R."/>
            <person name="Mutnuri L."/>
            <person name="Dayal A.M."/>
        </authorList>
    </citation>
    <scope>NUCLEOTIDE SEQUENCE [LARGE SCALE GENOMIC DNA]</scope>
    <source>
        <strain evidence="6 7">KG-16</strain>
    </source>
</reference>
<dbReference type="InterPro" id="IPR016160">
    <property type="entry name" value="Ald_DH_CS_CYS"/>
</dbReference>
<dbReference type="Gene3D" id="3.40.605.10">
    <property type="entry name" value="Aldehyde Dehydrogenase, Chain A, domain 1"/>
    <property type="match status" value="1"/>
</dbReference>
<dbReference type="RefSeq" id="WP_060653956.1">
    <property type="nucleotide sequence ID" value="NZ_AZXY01000013.1"/>
</dbReference>
<evidence type="ECO:0000313" key="7">
    <source>
        <dbReference type="Proteomes" id="UP000053060"/>
    </source>
</evidence>
<evidence type="ECO:0000256" key="3">
    <source>
        <dbReference type="PROSITE-ProRule" id="PRU10007"/>
    </source>
</evidence>
<dbReference type="EMBL" id="AZXY01000013">
    <property type="protein sequence ID" value="KSZ56706.1"/>
    <property type="molecule type" value="Genomic_DNA"/>
</dbReference>
<feature type="active site" evidence="3">
    <location>
        <position position="247"/>
    </location>
</feature>
<dbReference type="Gene3D" id="3.40.309.10">
    <property type="entry name" value="Aldehyde Dehydrogenase, Chain A, domain 2"/>
    <property type="match status" value="1"/>
</dbReference>
<proteinExistence type="inferred from homology"/>
<organism evidence="6 7">
    <name type="scientific">Rhodococcus pyridinivorans KG-16</name>
    <dbReference type="NCBI Taxonomy" id="1441730"/>
    <lineage>
        <taxon>Bacteria</taxon>
        <taxon>Bacillati</taxon>
        <taxon>Actinomycetota</taxon>
        <taxon>Actinomycetes</taxon>
        <taxon>Mycobacteriales</taxon>
        <taxon>Nocardiaceae</taxon>
        <taxon>Rhodococcus</taxon>
    </lineage>
</organism>
<name>A0A0V9UF88_9NOCA</name>
<dbReference type="SUPFAM" id="SSF53720">
    <property type="entry name" value="ALDH-like"/>
    <property type="match status" value="1"/>
</dbReference>
<dbReference type="Proteomes" id="UP000053060">
    <property type="component" value="Unassembled WGS sequence"/>
</dbReference>
<reference evidence="7" key="1">
    <citation type="submission" date="2015-01" db="EMBL/GenBank/DDBJ databases">
        <title>Draft genome sequence of Rhodococcus pyridinivorans strain KG-16, a hydrocarbon-degrading bacterium.</title>
        <authorList>
            <person name="Aggarwal R.K."/>
            <person name="Dawar C."/>
        </authorList>
    </citation>
    <scope>NUCLEOTIDE SEQUENCE [LARGE SCALE GENOMIC DNA]</scope>
    <source>
        <strain evidence="7">KG-16</strain>
    </source>
</reference>
<dbReference type="InterPro" id="IPR016162">
    <property type="entry name" value="Ald_DH_N"/>
</dbReference>
<comment type="similarity">
    <text evidence="1 4">Belongs to the aldehyde dehydrogenase family.</text>
</comment>
<dbReference type="InterPro" id="IPR016161">
    <property type="entry name" value="Ald_DH/histidinol_DH"/>
</dbReference>
<dbReference type="FunFam" id="3.40.605.10:FF:000007">
    <property type="entry name" value="NAD/NADP-dependent betaine aldehyde dehydrogenase"/>
    <property type="match status" value="1"/>
</dbReference>
<dbReference type="PATRIC" id="fig|1441730.3.peg.4577"/>
<accession>A0A0V9UF88</accession>
<gene>
    <name evidence="6" type="ORF">Z045_21865</name>
</gene>
<evidence type="ECO:0000259" key="5">
    <source>
        <dbReference type="Pfam" id="PF00171"/>
    </source>
</evidence>
<evidence type="ECO:0000256" key="4">
    <source>
        <dbReference type="RuleBase" id="RU003345"/>
    </source>
</evidence>
<dbReference type="PROSITE" id="PS00687">
    <property type="entry name" value="ALDEHYDE_DEHYDR_GLU"/>
    <property type="match status" value="1"/>
</dbReference>
<dbReference type="PROSITE" id="PS00070">
    <property type="entry name" value="ALDEHYDE_DEHYDR_CYS"/>
    <property type="match status" value="1"/>
</dbReference>
<sequence>MTITGLNHIDGNWVPAASGAVFERRNPADETDLIGTFPDSDAIDVRNAVDALDKAAPEWAATPPERRAAILEAAADHLAARSAELVDELIREEGKTRAEASMEVSRTPMNLRFYAGEALRATGATFPAPGSTTIYTVREPIGIVGAITPWNFPLNIPSRKLGPALAAGNTVLFKPSEITPLMGQRLVEALLAGGLPAGAIALVQGDGKAGAAVSGDERIAAVTFTGSTEVGRAIHRSVGPDRRVQLEMGGKNPVVVLDDADLDAAAVLIVKGAFGLSGQACTGTSRVVAVDAIHDELLEKVAERTRALRVGPGSGAAADVGPLASRGQLDKFLEYVTIGTDEGARLVCGGVRCDDDALRDGFFVRPTVFADTAPGMRLLTDEIFGPVLAFQRAGSFDEALALANDTAFGLSASVVTRSLSAAQRFIAGSRTGLVKVNQPTTGMAMNAPFGGYKQSSTQTFKEQAGPTLMQFYQSEKTVYLSPDA</sequence>
<dbReference type="Pfam" id="PF00171">
    <property type="entry name" value="Aldedh"/>
    <property type="match status" value="1"/>
</dbReference>
<dbReference type="GO" id="GO:0016620">
    <property type="term" value="F:oxidoreductase activity, acting on the aldehyde or oxo group of donors, NAD or NADP as acceptor"/>
    <property type="evidence" value="ECO:0007669"/>
    <property type="project" value="InterPro"/>
</dbReference>
<protein>
    <submittedName>
        <fullName evidence="6">Aldehyde dehydrogenase</fullName>
    </submittedName>
</protein>
<evidence type="ECO:0000256" key="1">
    <source>
        <dbReference type="ARBA" id="ARBA00009986"/>
    </source>
</evidence>
<feature type="domain" description="Aldehyde dehydrogenase" evidence="5">
    <location>
        <begin position="13"/>
        <end position="478"/>
    </location>
</feature>
<dbReference type="PANTHER" id="PTHR11699">
    <property type="entry name" value="ALDEHYDE DEHYDROGENASE-RELATED"/>
    <property type="match status" value="1"/>
</dbReference>